<dbReference type="RefSeq" id="WP_079215906.1">
    <property type="nucleotide sequence ID" value="NZ_CP018845.1"/>
</dbReference>
<reference evidence="2 5" key="2">
    <citation type="journal article" date="2020" name="Front. Plant Sci.">
        <title>Isolation of Rhizosphere Bacteria That Improve Quality and Water Stress Tolerance in Greenhouse Ornamentals.</title>
        <authorList>
            <person name="Nordstedt N.P."/>
            <person name="Jones M.L."/>
        </authorList>
    </citation>
    <scope>NUCLEOTIDE SEQUENCE [LARGE SCALE GENOMIC DNA]</scope>
    <source>
        <strain evidence="2 5">C6C2</strain>
    </source>
</reference>
<name>A0A246WLG8_9BURK</name>
<evidence type="ECO:0000313" key="3">
    <source>
        <dbReference type="EMBL" id="OWY27187.1"/>
    </source>
</evidence>
<sequence>MNQPAVQPALNFEEFRQTMLAQGYDEVVERHWKQGEIIDIHTHPFEANAIVTAGEMFLCVQGQAEQRLLPGDRFHLLPGTPHAERYGDQGATYWVARKS</sequence>
<organism evidence="3 4">
    <name type="scientific">Herbaspirillum robiniae</name>
    <dbReference type="NCBI Taxonomy" id="2014887"/>
    <lineage>
        <taxon>Bacteria</taxon>
        <taxon>Pseudomonadati</taxon>
        <taxon>Pseudomonadota</taxon>
        <taxon>Betaproteobacteria</taxon>
        <taxon>Burkholderiales</taxon>
        <taxon>Oxalobacteraceae</taxon>
        <taxon>Herbaspirillum</taxon>
    </lineage>
</organism>
<evidence type="ECO:0000313" key="2">
    <source>
        <dbReference type="EMBL" id="NUU04695.1"/>
    </source>
</evidence>
<dbReference type="Pfam" id="PF07883">
    <property type="entry name" value="Cupin_2"/>
    <property type="match status" value="1"/>
</dbReference>
<comment type="caution">
    <text evidence="3">The sequence shown here is derived from an EMBL/GenBank/DDBJ whole genome shotgun (WGS) entry which is preliminary data.</text>
</comment>
<evidence type="ECO:0000259" key="1">
    <source>
        <dbReference type="Pfam" id="PF07883"/>
    </source>
</evidence>
<dbReference type="InterPro" id="IPR011051">
    <property type="entry name" value="RmlC_Cupin_sf"/>
</dbReference>
<dbReference type="OrthoDB" id="8756764at2"/>
<dbReference type="InterPro" id="IPR013096">
    <property type="entry name" value="Cupin_2"/>
</dbReference>
<accession>A0A246WLG8</accession>
<dbReference type="Proteomes" id="UP000197596">
    <property type="component" value="Unassembled WGS sequence"/>
</dbReference>
<dbReference type="Gene3D" id="2.60.120.10">
    <property type="entry name" value="Jelly Rolls"/>
    <property type="match status" value="1"/>
</dbReference>
<dbReference type="InterPro" id="IPR014710">
    <property type="entry name" value="RmlC-like_jellyroll"/>
</dbReference>
<dbReference type="EMBL" id="JABFMT010000059">
    <property type="protein sequence ID" value="NUU04695.1"/>
    <property type="molecule type" value="Genomic_DNA"/>
</dbReference>
<dbReference type="SUPFAM" id="SSF51182">
    <property type="entry name" value="RmlC-like cupins"/>
    <property type="match status" value="1"/>
</dbReference>
<evidence type="ECO:0000313" key="5">
    <source>
        <dbReference type="Proteomes" id="UP000536746"/>
    </source>
</evidence>
<dbReference type="AlphaFoldDB" id="A0A246WLG8"/>
<keyword evidence="5" id="KW-1185">Reference proteome</keyword>
<gene>
    <name evidence="3" type="ORF">CEJ42_20510</name>
    <name evidence="2" type="ORF">HNO84_24060</name>
</gene>
<protein>
    <submittedName>
        <fullName evidence="3">AraC family transcriptional regulator</fullName>
    </submittedName>
    <submittedName>
        <fullName evidence="2">Cupin domain-containing protein</fullName>
    </submittedName>
</protein>
<dbReference type="EMBL" id="NJGU01000012">
    <property type="protein sequence ID" value="OWY27187.1"/>
    <property type="molecule type" value="Genomic_DNA"/>
</dbReference>
<dbReference type="Proteomes" id="UP000536746">
    <property type="component" value="Unassembled WGS sequence"/>
</dbReference>
<reference evidence="3 4" key="1">
    <citation type="submission" date="2017-06" db="EMBL/GenBank/DDBJ databases">
        <title>Herbaspirillum phytohormonus sp. nov., isolated from the root nodule of Robinia pseudoacacia in lead-zinc mine.</title>
        <authorList>
            <person name="Fan M."/>
            <person name="Lin Y."/>
        </authorList>
    </citation>
    <scope>NUCLEOTIDE SEQUENCE [LARGE SCALE GENOMIC DNA]</scope>
    <source>
        <strain evidence="3 4">HZ10</strain>
    </source>
</reference>
<evidence type="ECO:0000313" key="4">
    <source>
        <dbReference type="Proteomes" id="UP000197596"/>
    </source>
</evidence>
<proteinExistence type="predicted"/>
<feature type="domain" description="Cupin type-2" evidence="1">
    <location>
        <begin position="32"/>
        <end position="85"/>
    </location>
</feature>